<reference evidence="4" key="1">
    <citation type="submission" date="2016-06" db="UniProtKB">
        <authorList>
            <consortium name="WormBaseParasite"/>
        </authorList>
    </citation>
    <scope>IDENTIFICATION</scope>
</reference>
<dbReference type="STRING" id="387005.A0A183HEJ3"/>
<proteinExistence type="predicted"/>
<gene>
    <name evidence="2" type="ORF">OFLC_LOCUS5906</name>
</gene>
<name>A0A183HEJ3_9BILA</name>
<reference evidence="2 3" key="2">
    <citation type="submission" date="2018-11" db="EMBL/GenBank/DDBJ databases">
        <authorList>
            <consortium name="Pathogen Informatics"/>
        </authorList>
    </citation>
    <scope>NUCLEOTIDE SEQUENCE [LARGE SCALE GENOMIC DNA]</scope>
</reference>
<dbReference type="InterPro" id="IPR007284">
    <property type="entry name" value="Ground-like_dom"/>
</dbReference>
<accession>A0A183HEJ3</accession>
<evidence type="ECO:0000313" key="3">
    <source>
        <dbReference type="Proteomes" id="UP000267606"/>
    </source>
</evidence>
<feature type="domain" description="Ground-like" evidence="1">
    <location>
        <begin position="76"/>
        <end position="145"/>
    </location>
</feature>
<dbReference type="Proteomes" id="UP000267606">
    <property type="component" value="Unassembled WGS sequence"/>
</dbReference>
<dbReference type="EMBL" id="UZAJ01005332">
    <property type="protein sequence ID" value="VDO44750.1"/>
    <property type="molecule type" value="Genomic_DNA"/>
</dbReference>
<evidence type="ECO:0000313" key="4">
    <source>
        <dbReference type="WBParaSite" id="OFLC_0000590401-mRNA-1"/>
    </source>
</evidence>
<dbReference type="AlphaFoldDB" id="A0A183HEJ3"/>
<evidence type="ECO:0000313" key="2">
    <source>
        <dbReference type="EMBL" id="VDO44750.1"/>
    </source>
</evidence>
<organism evidence="4">
    <name type="scientific">Onchocerca flexuosa</name>
    <dbReference type="NCBI Taxonomy" id="387005"/>
    <lineage>
        <taxon>Eukaryota</taxon>
        <taxon>Metazoa</taxon>
        <taxon>Ecdysozoa</taxon>
        <taxon>Nematoda</taxon>
        <taxon>Chromadorea</taxon>
        <taxon>Rhabditida</taxon>
        <taxon>Spirurina</taxon>
        <taxon>Spiruromorpha</taxon>
        <taxon>Filarioidea</taxon>
        <taxon>Onchocercidae</taxon>
        <taxon>Onchocerca</taxon>
    </lineage>
</organism>
<dbReference type="WBParaSite" id="OFLC_0000590401-mRNA-1">
    <property type="protein sequence ID" value="OFLC_0000590401-mRNA-1"/>
    <property type="gene ID" value="OFLC_0000590401"/>
</dbReference>
<keyword evidence="3" id="KW-1185">Reference proteome</keyword>
<evidence type="ECO:0000259" key="1">
    <source>
        <dbReference type="Pfam" id="PF04155"/>
    </source>
</evidence>
<dbReference type="Pfam" id="PF04155">
    <property type="entry name" value="Ground-like"/>
    <property type="match status" value="1"/>
</dbReference>
<protein>
    <submittedName>
        <fullName evidence="4">Ground-like domain-containing protein</fullName>
    </submittedName>
</protein>
<sequence length="147" mass="16120">MCPPPPPPICPPPMCPPPVICPPPVCPPKPCQMCQPCGAPSTPPVTVVHCCEGCVCSVRFKRATPSIKDLMHKINPNCNNDELMKIMEKKIGTNATVSAFAIKKEADSKLKVQFSVFCAMDDLIYVAQARSFCQYKKGNIICFAYKF</sequence>